<feature type="compositionally biased region" description="Basic and acidic residues" evidence="1">
    <location>
        <begin position="331"/>
        <end position="346"/>
    </location>
</feature>
<feature type="compositionally biased region" description="Polar residues" evidence="1">
    <location>
        <begin position="412"/>
        <end position="421"/>
    </location>
</feature>
<keyword evidence="2" id="KW-1133">Transmembrane helix</keyword>
<dbReference type="AlphaFoldDB" id="A0A286UCM4"/>
<feature type="transmembrane region" description="Helical" evidence="2">
    <location>
        <begin position="158"/>
        <end position="179"/>
    </location>
</feature>
<protein>
    <recommendedName>
        <fullName evidence="3">DUF6534 domain-containing protein</fullName>
    </recommendedName>
</protein>
<evidence type="ECO:0000259" key="3">
    <source>
        <dbReference type="Pfam" id="PF20152"/>
    </source>
</evidence>
<organism evidence="4 5">
    <name type="scientific">Pyrrhoderma noxium</name>
    <dbReference type="NCBI Taxonomy" id="2282107"/>
    <lineage>
        <taxon>Eukaryota</taxon>
        <taxon>Fungi</taxon>
        <taxon>Dikarya</taxon>
        <taxon>Basidiomycota</taxon>
        <taxon>Agaricomycotina</taxon>
        <taxon>Agaricomycetes</taxon>
        <taxon>Hymenochaetales</taxon>
        <taxon>Hymenochaetaceae</taxon>
        <taxon>Pyrrhoderma</taxon>
    </lineage>
</organism>
<evidence type="ECO:0000256" key="2">
    <source>
        <dbReference type="SAM" id="Phobius"/>
    </source>
</evidence>
<dbReference type="PANTHER" id="PTHR40465:SF1">
    <property type="entry name" value="DUF6534 DOMAIN-CONTAINING PROTEIN"/>
    <property type="match status" value="1"/>
</dbReference>
<feature type="region of interest" description="Disordered" evidence="1">
    <location>
        <begin position="331"/>
        <end position="367"/>
    </location>
</feature>
<dbReference type="InParanoid" id="A0A286UCM4"/>
<comment type="caution">
    <text evidence="4">The sequence shown here is derived from an EMBL/GenBank/DDBJ whole genome shotgun (WGS) entry which is preliminary data.</text>
</comment>
<sequence>MGYFDETIGAAFIGFAVSCVLFGILSTQVYDYFQRFTLDRTVYKFLVVSIWLLEAFHSVLSGHTVYYYAISNFGKRGALSIPTWTIIIQVTVGAFISVLVKSAFALRVWRFSNKNIFLTGFIALLNCAILALAVIFTIKAFKIDSFAELPKLKWVTTSVLSVSVFTDILIAAALTYYLHHLRNGFVSSGKNGSNTIITGLMKYSIETGAITSICGVATLVAFDSLPLTYVYMSFFFVLSKLYSNSLLATLNTRRAVRGRGTDRAPGTEECSNFTMIKTGIGHGNGANGINPGNAVNPTQTTHSVFGVVDWSKQIPDIEVNVLQEVNTDRSRYSRHYDNDSSSESKARGGGGGDWSATTSSSPGDHYKTDIEYGSSDYVHVHVPHVAYTYSPDAPSHPRRDRDTLRAPAHTQVKGQEQSYRF</sequence>
<dbReference type="EMBL" id="NBII01000007">
    <property type="protein sequence ID" value="PAV17343.1"/>
    <property type="molecule type" value="Genomic_DNA"/>
</dbReference>
<feature type="transmembrane region" description="Helical" evidence="2">
    <location>
        <begin position="12"/>
        <end position="33"/>
    </location>
</feature>
<feature type="transmembrane region" description="Helical" evidence="2">
    <location>
        <begin position="228"/>
        <end position="250"/>
    </location>
</feature>
<reference evidence="4 5" key="1">
    <citation type="journal article" date="2017" name="Mol. Ecol.">
        <title>Comparative and population genomic landscape of Phellinus noxius: A hypervariable fungus causing root rot in trees.</title>
        <authorList>
            <person name="Chung C.L."/>
            <person name="Lee T.J."/>
            <person name="Akiba M."/>
            <person name="Lee H.H."/>
            <person name="Kuo T.H."/>
            <person name="Liu D."/>
            <person name="Ke H.M."/>
            <person name="Yokoi T."/>
            <person name="Roa M.B."/>
            <person name="Lu M.J."/>
            <person name="Chang Y.Y."/>
            <person name="Ann P.J."/>
            <person name="Tsai J.N."/>
            <person name="Chen C.Y."/>
            <person name="Tzean S.S."/>
            <person name="Ota Y."/>
            <person name="Hattori T."/>
            <person name="Sahashi N."/>
            <person name="Liou R.F."/>
            <person name="Kikuchi T."/>
            <person name="Tsai I.J."/>
        </authorList>
    </citation>
    <scope>NUCLEOTIDE SEQUENCE [LARGE SCALE GENOMIC DNA]</scope>
    <source>
        <strain evidence="4 5">FFPRI411160</strain>
    </source>
</reference>
<feature type="transmembrane region" description="Helical" evidence="2">
    <location>
        <begin position="81"/>
        <end position="104"/>
    </location>
</feature>
<feature type="transmembrane region" description="Helical" evidence="2">
    <location>
        <begin position="200"/>
        <end position="222"/>
    </location>
</feature>
<feature type="domain" description="DUF6534" evidence="3">
    <location>
        <begin position="163"/>
        <end position="254"/>
    </location>
</feature>
<feature type="compositionally biased region" description="Basic and acidic residues" evidence="1">
    <location>
        <begin position="395"/>
        <end position="404"/>
    </location>
</feature>
<accession>A0A286UCM4</accession>
<keyword evidence="5" id="KW-1185">Reference proteome</keyword>
<keyword evidence="2" id="KW-0472">Membrane</keyword>
<name>A0A286UCM4_9AGAM</name>
<evidence type="ECO:0000313" key="4">
    <source>
        <dbReference type="EMBL" id="PAV17343.1"/>
    </source>
</evidence>
<keyword evidence="2" id="KW-0812">Transmembrane</keyword>
<evidence type="ECO:0000313" key="5">
    <source>
        <dbReference type="Proteomes" id="UP000217199"/>
    </source>
</evidence>
<feature type="region of interest" description="Disordered" evidence="1">
    <location>
        <begin position="388"/>
        <end position="421"/>
    </location>
</feature>
<feature type="transmembrane region" description="Helical" evidence="2">
    <location>
        <begin position="45"/>
        <end position="69"/>
    </location>
</feature>
<dbReference type="InterPro" id="IPR045339">
    <property type="entry name" value="DUF6534"/>
</dbReference>
<proteinExistence type="predicted"/>
<dbReference type="OrthoDB" id="3190888at2759"/>
<feature type="transmembrane region" description="Helical" evidence="2">
    <location>
        <begin position="116"/>
        <end position="138"/>
    </location>
</feature>
<dbReference type="Proteomes" id="UP000217199">
    <property type="component" value="Unassembled WGS sequence"/>
</dbReference>
<gene>
    <name evidence="4" type="ORF">PNOK_0740700</name>
</gene>
<dbReference type="Pfam" id="PF20152">
    <property type="entry name" value="DUF6534"/>
    <property type="match status" value="1"/>
</dbReference>
<evidence type="ECO:0000256" key="1">
    <source>
        <dbReference type="SAM" id="MobiDB-lite"/>
    </source>
</evidence>
<dbReference type="PANTHER" id="PTHR40465">
    <property type="entry name" value="CHROMOSOME 1, WHOLE GENOME SHOTGUN SEQUENCE"/>
    <property type="match status" value="1"/>
</dbReference>